<dbReference type="Pfam" id="PF14026">
    <property type="entry name" value="SCO4226-like"/>
    <property type="match status" value="1"/>
</dbReference>
<dbReference type="AlphaFoldDB" id="A0A7C3PIG4"/>
<dbReference type="EMBL" id="DSRU01000380">
    <property type="protein sequence ID" value="HFN01174.1"/>
    <property type="molecule type" value="Genomic_DNA"/>
</dbReference>
<organism evidence="1">
    <name type="scientific">Oscillatoriales cyanobacterium SpSt-418</name>
    <dbReference type="NCBI Taxonomy" id="2282169"/>
    <lineage>
        <taxon>Bacteria</taxon>
        <taxon>Bacillati</taxon>
        <taxon>Cyanobacteriota</taxon>
        <taxon>Cyanophyceae</taxon>
        <taxon>Oscillatoriophycideae</taxon>
        <taxon>Oscillatoriales</taxon>
    </lineage>
</organism>
<dbReference type="InterPro" id="IPR042557">
    <property type="entry name" value="SCO4226"/>
</dbReference>
<dbReference type="Gene3D" id="3.30.70.3090">
    <property type="entry name" value="ORF SCO4226, nickel-binding ferredoxin-like monomer"/>
    <property type="match status" value="1"/>
</dbReference>
<name>A0A7C3PIG4_9CYAN</name>
<accession>A0A7C3PIG4</accession>
<sequence length="129" mass="15097">MIVDCAAIAIFFRITQLSVFRSFLAQLFIHLHMTRVLVEKIFDEPISQEKWDRDIAIGIPCHNAHNVHWIRSMMARDRRRVICEFEAPDVETVQRSFRKAKLPFARIWAIDLIEPSTSVIAQPSEESYL</sequence>
<dbReference type="InterPro" id="IPR025336">
    <property type="entry name" value="SCO4226-like"/>
</dbReference>
<evidence type="ECO:0000313" key="1">
    <source>
        <dbReference type="EMBL" id="HFN01174.1"/>
    </source>
</evidence>
<reference evidence="1" key="1">
    <citation type="journal article" date="2020" name="mSystems">
        <title>Genome- and Community-Level Interaction Insights into Carbon Utilization and Element Cycling Functions of Hydrothermarchaeota in Hydrothermal Sediment.</title>
        <authorList>
            <person name="Zhou Z."/>
            <person name="Liu Y."/>
            <person name="Xu W."/>
            <person name="Pan J."/>
            <person name="Luo Z.H."/>
            <person name="Li M."/>
        </authorList>
    </citation>
    <scope>NUCLEOTIDE SEQUENCE [LARGE SCALE GENOMIC DNA]</scope>
    <source>
        <strain evidence="1">SpSt-418</strain>
    </source>
</reference>
<comment type="caution">
    <text evidence="1">The sequence shown here is derived from an EMBL/GenBank/DDBJ whole genome shotgun (WGS) entry which is preliminary data.</text>
</comment>
<gene>
    <name evidence="1" type="ORF">ENR64_26170</name>
</gene>
<protein>
    <submittedName>
        <fullName evidence="1">DUF4242 domain-containing protein</fullName>
    </submittedName>
</protein>
<proteinExistence type="predicted"/>